<name>A0A2I9CU56_9DEIO</name>
<accession>A0A2I9CU56</accession>
<dbReference type="GO" id="GO:0016747">
    <property type="term" value="F:acyltransferase activity, transferring groups other than amino-acyl groups"/>
    <property type="evidence" value="ECO:0007669"/>
    <property type="project" value="InterPro"/>
</dbReference>
<dbReference type="Proteomes" id="UP000236569">
    <property type="component" value="Unassembled WGS sequence"/>
</dbReference>
<dbReference type="PROSITE" id="PS51186">
    <property type="entry name" value="GNAT"/>
    <property type="match status" value="1"/>
</dbReference>
<dbReference type="Pfam" id="PF00583">
    <property type="entry name" value="Acetyltransf_1"/>
    <property type="match status" value="1"/>
</dbReference>
<feature type="domain" description="N-acetyltransferase" evidence="1">
    <location>
        <begin position="212"/>
        <end position="363"/>
    </location>
</feature>
<evidence type="ECO:0000313" key="2">
    <source>
        <dbReference type="EMBL" id="GBF05363.1"/>
    </source>
</evidence>
<evidence type="ECO:0000313" key="3">
    <source>
        <dbReference type="Proteomes" id="UP000236569"/>
    </source>
</evidence>
<keyword evidence="3" id="KW-1185">Reference proteome</keyword>
<protein>
    <submittedName>
        <fullName evidence="2">GCN5-related N-acetyltransferase</fullName>
    </submittedName>
</protein>
<organism evidence="2 3">
    <name type="scientific">Deinococcus aerius</name>
    <dbReference type="NCBI Taxonomy" id="200253"/>
    <lineage>
        <taxon>Bacteria</taxon>
        <taxon>Thermotogati</taxon>
        <taxon>Deinococcota</taxon>
        <taxon>Deinococci</taxon>
        <taxon>Deinococcales</taxon>
        <taxon>Deinococcaceae</taxon>
        <taxon>Deinococcus</taxon>
    </lineage>
</organism>
<dbReference type="AlphaFoldDB" id="A0A2I9CU56"/>
<proteinExistence type="predicted"/>
<sequence length="363" mass="39735">MFFHLNGGTKVVYERYECSRSGLLDDPTFDLPTHLIPRPLRPIGSRFLVEWVPLPRGANLGEDERRQFFVSNTRVLVLAPSGQGAPCYAPGMSRTPRSLGYRTDLALRVQAGAEVEDHGTYTVVRSPANPTFWWGNFLLLHEPPRPGTLEDWQARFREAHPGAAHVTFGMDTADGEAGAAAEFQAAGFRLDRNTVLTTARTTPPAKPLPEGVTLRSLETDADWDAALTLRLAVNAADERPSEEAGYRTFAAQRLAGLRAAQEAGHGAYLGAFLEEQMLAGLGVYSAGGGVTRYQNVETHPDWRSRGLAGHLVHFAGEWARARLGAHTLVIVADPEYHAQRLYERVGFRSTEVQTGLERPPAGG</sequence>
<reference evidence="3" key="1">
    <citation type="submission" date="2018-01" db="EMBL/GenBank/DDBJ databases">
        <title>Draft Genome Sequence of the Radioresistant Bacterium Deinococcus aerius TR0125, Isolated from the Higher Atmosphere above Japan.</title>
        <authorList>
            <person name="Satoh K."/>
            <person name="Arai H."/>
            <person name="Sanzen T."/>
            <person name="Kawaguchi Y."/>
            <person name="Hayashi H."/>
            <person name="Yokobori S."/>
            <person name="Yamagishi A."/>
            <person name="Oono Y."/>
            <person name="Narumi I."/>
        </authorList>
    </citation>
    <scope>NUCLEOTIDE SEQUENCE [LARGE SCALE GENOMIC DNA]</scope>
    <source>
        <strain evidence="3">TR0125</strain>
    </source>
</reference>
<dbReference type="Gene3D" id="3.40.630.30">
    <property type="match status" value="1"/>
</dbReference>
<dbReference type="InterPro" id="IPR016181">
    <property type="entry name" value="Acyl_CoA_acyltransferase"/>
</dbReference>
<comment type="caution">
    <text evidence="2">The sequence shown here is derived from an EMBL/GenBank/DDBJ whole genome shotgun (WGS) entry which is preliminary data.</text>
</comment>
<gene>
    <name evidence="2" type="ORF">DAERI_040123</name>
</gene>
<evidence type="ECO:0000259" key="1">
    <source>
        <dbReference type="PROSITE" id="PS51186"/>
    </source>
</evidence>
<dbReference type="EMBL" id="BFAG01000004">
    <property type="protein sequence ID" value="GBF05363.1"/>
    <property type="molecule type" value="Genomic_DNA"/>
</dbReference>
<keyword evidence="2" id="KW-0808">Transferase</keyword>
<dbReference type="InterPro" id="IPR000182">
    <property type="entry name" value="GNAT_dom"/>
</dbReference>
<dbReference type="SUPFAM" id="SSF55729">
    <property type="entry name" value="Acyl-CoA N-acyltransferases (Nat)"/>
    <property type="match status" value="1"/>
</dbReference>